<feature type="transmembrane region" description="Helical" evidence="1">
    <location>
        <begin position="12"/>
        <end position="33"/>
    </location>
</feature>
<dbReference type="EMBL" id="CP013422">
    <property type="protein sequence ID" value="AOJ77581.1"/>
    <property type="molecule type" value="Genomic_DNA"/>
</dbReference>
<dbReference type="AlphaFoldDB" id="A0A1B4LK54"/>
<keyword evidence="1" id="KW-1133">Transmembrane helix</keyword>
<sequence>MKIRFIEDGNLTSWVRLLLILTGIGFAAIAIGFDLPVVWARILLLVGFAIALVGGMTSRAKILHIKPFGNSYKRARRSYEVKGDEQDKS</sequence>
<name>A0A1B4LK54_9BURK</name>
<proteinExistence type="predicted"/>
<gene>
    <name evidence="2" type="ORF">WJ35_21030</name>
</gene>
<evidence type="ECO:0000313" key="2">
    <source>
        <dbReference type="EMBL" id="AOJ77581.1"/>
    </source>
</evidence>
<evidence type="ECO:0000256" key="1">
    <source>
        <dbReference type="SAM" id="Phobius"/>
    </source>
</evidence>
<keyword evidence="1" id="KW-0472">Membrane</keyword>
<protein>
    <submittedName>
        <fullName evidence="2">Uncharacterized protein</fullName>
    </submittedName>
</protein>
<keyword evidence="1" id="KW-0812">Transmembrane</keyword>
<organism evidence="2 3">
    <name type="scientific">Burkholderia ubonensis</name>
    <dbReference type="NCBI Taxonomy" id="101571"/>
    <lineage>
        <taxon>Bacteria</taxon>
        <taxon>Pseudomonadati</taxon>
        <taxon>Pseudomonadota</taxon>
        <taxon>Betaproteobacteria</taxon>
        <taxon>Burkholderiales</taxon>
        <taxon>Burkholderiaceae</taxon>
        <taxon>Burkholderia</taxon>
        <taxon>Burkholderia cepacia complex</taxon>
    </lineage>
</organism>
<dbReference type="RefSeq" id="WP_011881335.1">
    <property type="nucleotide sequence ID" value="NZ_CP013422.1"/>
</dbReference>
<dbReference type="Proteomes" id="UP000243680">
    <property type="component" value="Chromosome 2"/>
</dbReference>
<accession>A0A1B4LK54</accession>
<reference evidence="2 3" key="1">
    <citation type="submission" date="2015-12" db="EMBL/GenBank/DDBJ databases">
        <title>Diversity of Burkholderia near neighbor genomes.</title>
        <authorList>
            <person name="Sahl J."/>
            <person name="Wagner D."/>
            <person name="Keim P."/>
        </authorList>
    </citation>
    <scope>NUCLEOTIDE SEQUENCE [LARGE SCALE GENOMIC DNA]</scope>
    <source>
        <strain evidence="2 3">MSMB0783</strain>
    </source>
</reference>
<evidence type="ECO:0000313" key="3">
    <source>
        <dbReference type="Proteomes" id="UP000243680"/>
    </source>
</evidence>
<feature type="transmembrane region" description="Helical" evidence="1">
    <location>
        <begin position="39"/>
        <end position="57"/>
    </location>
</feature>